<evidence type="ECO:0000313" key="2">
    <source>
        <dbReference type="Proteomes" id="UP000195305"/>
    </source>
</evidence>
<name>A0A1Y4T2P3_9FIRM</name>
<dbReference type="Gene3D" id="3.10.20.480">
    <property type="entry name" value="Antirestriction protein ArdA, domain 1"/>
    <property type="match status" value="1"/>
</dbReference>
<dbReference type="InterPro" id="IPR041896">
    <property type="entry name" value="ArdA_dom2"/>
</dbReference>
<protein>
    <submittedName>
        <fullName evidence="1">Antirestriction protein</fullName>
    </submittedName>
</protein>
<dbReference type="InterPro" id="IPR009899">
    <property type="entry name" value="ArdA"/>
</dbReference>
<accession>A0A1Y4T2P3</accession>
<dbReference type="Pfam" id="PF07275">
    <property type="entry name" value="ArdA"/>
    <property type="match status" value="1"/>
</dbReference>
<evidence type="ECO:0000313" key="1">
    <source>
        <dbReference type="EMBL" id="OUQ36446.1"/>
    </source>
</evidence>
<comment type="caution">
    <text evidence="1">The sequence shown here is derived from an EMBL/GenBank/DDBJ whole genome shotgun (WGS) entry which is preliminary data.</text>
</comment>
<dbReference type="Gene3D" id="1.10.10.1190">
    <property type="entry name" value="Antirestriction protein ArdA, domain 3"/>
    <property type="match status" value="1"/>
</dbReference>
<dbReference type="EMBL" id="NFLJ01000002">
    <property type="protein sequence ID" value="OUQ36446.1"/>
    <property type="molecule type" value="Genomic_DNA"/>
</dbReference>
<sequence>MVEDMRVYIANLGKYNEGELVGDWFSFPIDEEDVAERIGLNEYYEEYAVHDTDNFPCEIEEFISIRELNDLYYTIQDFPEEVLDKLDDFKSYFGSLEELADNLDRIYCYTGCETMADVAYHFAYELNTLGEIPPSLRYYIDCEAYGRDLEIEGYFIETRYGMCEIK</sequence>
<keyword evidence="2" id="KW-1185">Reference proteome</keyword>
<dbReference type="InterPro" id="IPR041893">
    <property type="entry name" value="ArdA_dom3"/>
</dbReference>
<dbReference type="OrthoDB" id="944647at2"/>
<dbReference type="InterPro" id="IPR041895">
    <property type="entry name" value="ArdA_dom1"/>
</dbReference>
<dbReference type="AlphaFoldDB" id="A0A1Y4T2P3"/>
<dbReference type="RefSeq" id="WP_087356988.1">
    <property type="nucleotide sequence ID" value="NZ_NFLJ01000002.1"/>
</dbReference>
<gene>
    <name evidence="1" type="ORF">B5E75_01245</name>
</gene>
<organism evidence="1 2">
    <name type="scientific">Massilimicrobiota timonensis</name>
    <dbReference type="NCBI Taxonomy" id="1776392"/>
    <lineage>
        <taxon>Bacteria</taxon>
        <taxon>Bacillati</taxon>
        <taxon>Bacillota</taxon>
        <taxon>Erysipelotrichia</taxon>
        <taxon>Erysipelotrichales</taxon>
        <taxon>Erysipelotrichaceae</taxon>
        <taxon>Massilimicrobiota</taxon>
    </lineage>
</organism>
<reference evidence="1 2" key="1">
    <citation type="journal article" date="2018" name="BMC Genomics">
        <title>Whole genome sequencing and function prediction of 133 gut anaerobes isolated from chicken caecum in pure cultures.</title>
        <authorList>
            <person name="Medvecky M."/>
            <person name="Cejkova D."/>
            <person name="Polansky O."/>
            <person name="Karasova D."/>
            <person name="Kubasova T."/>
            <person name="Cizek A."/>
            <person name="Rychlik I."/>
        </authorList>
    </citation>
    <scope>NUCLEOTIDE SEQUENCE [LARGE SCALE GENOMIC DNA]</scope>
    <source>
        <strain evidence="1 2">An13</strain>
    </source>
</reference>
<proteinExistence type="predicted"/>
<dbReference type="Gene3D" id="1.10.8.560">
    <property type="entry name" value="Antirestriction protein ArdA, domain 2"/>
    <property type="match status" value="1"/>
</dbReference>
<dbReference type="Proteomes" id="UP000195305">
    <property type="component" value="Unassembled WGS sequence"/>
</dbReference>